<dbReference type="PANTHER" id="PTHR43976">
    <property type="entry name" value="SHORT CHAIN DEHYDROGENASE"/>
    <property type="match status" value="1"/>
</dbReference>
<organism evidence="4 5">
    <name type="scientific">Spirosoma linguale (strain ATCC 33905 / DSM 74 / LMG 10896 / Claus 1)</name>
    <dbReference type="NCBI Taxonomy" id="504472"/>
    <lineage>
        <taxon>Bacteria</taxon>
        <taxon>Pseudomonadati</taxon>
        <taxon>Bacteroidota</taxon>
        <taxon>Cytophagia</taxon>
        <taxon>Cytophagales</taxon>
        <taxon>Cytophagaceae</taxon>
        <taxon>Spirosoma</taxon>
    </lineage>
</organism>
<evidence type="ECO:0000313" key="4">
    <source>
        <dbReference type="EMBL" id="ADB38522.1"/>
    </source>
</evidence>
<evidence type="ECO:0000256" key="2">
    <source>
        <dbReference type="ARBA" id="ARBA00023002"/>
    </source>
</evidence>
<dbReference type="Proteomes" id="UP000002028">
    <property type="component" value="Chromosome"/>
</dbReference>
<name>D2QGL4_SPILD</name>
<dbReference type="GO" id="GO:0016491">
    <property type="term" value="F:oxidoreductase activity"/>
    <property type="evidence" value="ECO:0007669"/>
    <property type="project" value="UniProtKB-KW"/>
</dbReference>
<dbReference type="CDD" id="cd05374">
    <property type="entry name" value="17beta-HSD-like_SDR_c"/>
    <property type="match status" value="1"/>
</dbReference>
<protein>
    <submittedName>
        <fullName evidence="4">Short-chain dehydrogenase/reductase SDR</fullName>
    </submittedName>
</protein>
<dbReference type="EMBL" id="CP001769">
    <property type="protein sequence ID" value="ADB38522.1"/>
    <property type="molecule type" value="Genomic_DNA"/>
</dbReference>
<evidence type="ECO:0000256" key="3">
    <source>
        <dbReference type="RuleBase" id="RU000363"/>
    </source>
</evidence>
<proteinExistence type="inferred from homology"/>
<dbReference type="HOGENOM" id="CLU_010194_2_9_10"/>
<keyword evidence="2" id="KW-0560">Oxidoreductase</keyword>
<dbReference type="SUPFAM" id="SSF51735">
    <property type="entry name" value="NAD(P)-binding Rossmann-fold domains"/>
    <property type="match status" value="1"/>
</dbReference>
<dbReference type="eggNOG" id="COG1028">
    <property type="taxonomic scope" value="Bacteria"/>
</dbReference>
<reference evidence="4 5" key="1">
    <citation type="journal article" date="2010" name="Stand. Genomic Sci.">
        <title>Complete genome sequence of Spirosoma linguale type strain (1).</title>
        <authorList>
            <person name="Lail K."/>
            <person name="Sikorski J."/>
            <person name="Saunders E."/>
            <person name="Lapidus A."/>
            <person name="Glavina Del Rio T."/>
            <person name="Copeland A."/>
            <person name="Tice H."/>
            <person name="Cheng J.-F."/>
            <person name="Lucas S."/>
            <person name="Nolan M."/>
            <person name="Bruce D."/>
            <person name="Goodwin L."/>
            <person name="Pitluck S."/>
            <person name="Ivanova N."/>
            <person name="Mavromatis K."/>
            <person name="Ovchinnikova G."/>
            <person name="Pati A."/>
            <person name="Chen A."/>
            <person name="Palaniappan K."/>
            <person name="Land M."/>
            <person name="Hauser L."/>
            <person name="Chang Y.-J."/>
            <person name="Jeffries C.D."/>
            <person name="Chain P."/>
            <person name="Brettin T."/>
            <person name="Detter J.C."/>
            <person name="Schuetze A."/>
            <person name="Rohde M."/>
            <person name="Tindall B.J."/>
            <person name="Goeker M."/>
            <person name="Bristow J."/>
            <person name="Eisen J.A."/>
            <person name="Markowitz V."/>
            <person name="Hugenholtz P."/>
            <person name="Kyrpides N.C."/>
            <person name="Klenk H.-P."/>
            <person name="Chen F."/>
        </authorList>
    </citation>
    <scope>NUCLEOTIDE SEQUENCE [LARGE SCALE GENOMIC DNA]</scope>
    <source>
        <strain evidence="5">ATCC 33905 / DSM 74 / LMG 10896 / Claus 1</strain>
    </source>
</reference>
<dbReference type="PANTHER" id="PTHR43976:SF16">
    <property type="entry name" value="SHORT-CHAIN DEHYDROGENASE_REDUCTASE FAMILY PROTEIN"/>
    <property type="match status" value="1"/>
</dbReference>
<dbReference type="STRING" id="504472.Slin_2504"/>
<sequence>MANEASKIWFITGISSGLGKALAEAVLQQGDVLIGSFRNQQQVDEFNARTTENGLAVLLDITQGDQINEVVHDVLSRFGRIDVLVNNAGYGLIGAVEEATEEEIRAIFETNFFGTMALTRAFLPFFRKQKKGHIIQISSHGGVKAFAGFGLYNASKFALEGASEALAAEIAPLGVALTLVEPGPFRTNFAGGSLRQTATHIADYDTTAGAFLDRMQQVNGQQEGDPAKAANAIVKLTRIDKPPLRLPLGKIALATITAKLQSMQADLDSGRAVAENAVYAPLTGC</sequence>
<dbReference type="InterPro" id="IPR002347">
    <property type="entry name" value="SDR_fam"/>
</dbReference>
<dbReference type="NCBIfam" id="NF004824">
    <property type="entry name" value="PRK06180.1"/>
    <property type="match status" value="1"/>
</dbReference>
<accession>D2QGL4</accession>
<gene>
    <name evidence="4" type="ordered locus">Slin_2504</name>
</gene>
<dbReference type="Gene3D" id="3.40.50.720">
    <property type="entry name" value="NAD(P)-binding Rossmann-like Domain"/>
    <property type="match status" value="1"/>
</dbReference>
<evidence type="ECO:0000256" key="1">
    <source>
        <dbReference type="ARBA" id="ARBA00006484"/>
    </source>
</evidence>
<dbReference type="KEGG" id="sli:Slin_2504"/>
<evidence type="ECO:0000313" key="5">
    <source>
        <dbReference type="Proteomes" id="UP000002028"/>
    </source>
</evidence>
<dbReference type="Pfam" id="PF00106">
    <property type="entry name" value="adh_short"/>
    <property type="match status" value="1"/>
</dbReference>
<dbReference type="AlphaFoldDB" id="D2QGL4"/>
<keyword evidence="5" id="KW-1185">Reference proteome</keyword>
<comment type="similarity">
    <text evidence="1 3">Belongs to the short-chain dehydrogenases/reductases (SDR) family.</text>
</comment>
<dbReference type="PRINTS" id="PR00080">
    <property type="entry name" value="SDRFAMILY"/>
</dbReference>
<dbReference type="InterPro" id="IPR036291">
    <property type="entry name" value="NAD(P)-bd_dom_sf"/>
</dbReference>
<dbReference type="RefSeq" id="WP_012927057.1">
    <property type="nucleotide sequence ID" value="NC_013730.1"/>
</dbReference>
<dbReference type="PRINTS" id="PR00081">
    <property type="entry name" value="GDHRDH"/>
</dbReference>
<dbReference type="InterPro" id="IPR051911">
    <property type="entry name" value="SDR_oxidoreductase"/>
</dbReference>